<feature type="compositionally biased region" description="Basic and acidic residues" evidence="12">
    <location>
        <begin position="22"/>
        <end position="36"/>
    </location>
</feature>
<dbReference type="SUPFAM" id="SSF51011">
    <property type="entry name" value="Glycosyl hydrolase domain"/>
    <property type="match status" value="1"/>
</dbReference>
<dbReference type="GO" id="GO:0003844">
    <property type="term" value="F:1,4-alpha-glucan branching enzyme activity"/>
    <property type="evidence" value="ECO:0007669"/>
    <property type="project" value="UniProtKB-UniRule"/>
</dbReference>
<dbReference type="HAMAP" id="MF_00685">
    <property type="entry name" value="GlgB"/>
    <property type="match status" value="1"/>
</dbReference>
<reference evidence="14" key="2">
    <citation type="submission" date="2020-10" db="EMBL/GenBank/DDBJ databases">
        <title>Mucilaginibacter sp. nov., isolated from soil.</title>
        <authorList>
            <person name="Jeon C.O."/>
        </authorList>
    </citation>
    <scope>NUCLEOTIDE SEQUENCE</scope>
    <source>
        <strain evidence="14">R11</strain>
    </source>
</reference>
<dbReference type="PANTHER" id="PTHR43651">
    <property type="entry name" value="1,4-ALPHA-GLUCAN-BRANCHING ENZYME"/>
    <property type="match status" value="1"/>
</dbReference>
<evidence type="ECO:0000256" key="8">
    <source>
        <dbReference type="ARBA" id="ARBA00023056"/>
    </source>
</evidence>
<feature type="active site" description="Proton donor" evidence="10 11">
    <location>
        <position position="453"/>
    </location>
</feature>
<dbReference type="SMART" id="SM00642">
    <property type="entry name" value="Aamy"/>
    <property type="match status" value="1"/>
</dbReference>
<dbReference type="InterPro" id="IPR013780">
    <property type="entry name" value="Glyco_hydro_b"/>
</dbReference>
<dbReference type="FunFam" id="3.20.20.80:FF:000003">
    <property type="entry name" value="1,4-alpha-glucan branching enzyme GlgB"/>
    <property type="match status" value="1"/>
</dbReference>
<dbReference type="AlphaFoldDB" id="A0A965ZKC9"/>
<protein>
    <recommendedName>
        <fullName evidence="10">1,4-alpha-glucan branching enzyme GlgB</fullName>
        <ecNumber evidence="10">2.4.1.18</ecNumber>
    </recommendedName>
    <alternativeName>
        <fullName evidence="10">1,4-alpha-D-glucan:1,4-alpha-D-glucan 6-glucosyl-transferase</fullName>
    </alternativeName>
    <alternativeName>
        <fullName evidence="10">Alpha-(1-&gt;4)-glucan branching enzyme</fullName>
    </alternativeName>
    <alternativeName>
        <fullName evidence="10">Glycogen branching enzyme</fullName>
        <shortName evidence="10">BE</shortName>
    </alternativeName>
</protein>
<keyword evidence="6 10" id="KW-0328">Glycosyltransferase</keyword>
<dbReference type="Proteomes" id="UP000638732">
    <property type="component" value="Unassembled WGS sequence"/>
</dbReference>
<dbReference type="SUPFAM" id="SSF81296">
    <property type="entry name" value="E set domains"/>
    <property type="match status" value="1"/>
</dbReference>
<dbReference type="GO" id="GO:0005978">
    <property type="term" value="P:glycogen biosynthetic process"/>
    <property type="evidence" value="ECO:0007669"/>
    <property type="project" value="UniProtKB-UniRule"/>
</dbReference>
<keyword evidence="8 10" id="KW-0320">Glycogen biosynthesis</keyword>
<comment type="function">
    <text evidence="2 10">Catalyzes the formation of the alpha-1,6-glucosidic linkages in glycogen by scission of a 1,4-alpha-linked oligosaccharide from growing alpha-1,4-glucan chains and the subsequent attachment of the oligosaccharide to the alpha-1,6 position.</text>
</comment>
<dbReference type="SUPFAM" id="SSF51445">
    <property type="entry name" value="(Trans)glycosidases"/>
    <property type="match status" value="1"/>
</dbReference>
<dbReference type="PANTHER" id="PTHR43651:SF3">
    <property type="entry name" value="1,4-ALPHA-GLUCAN-BRANCHING ENZYME"/>
    <property type="match status" value="1"/>
</dbReference>
<dbReference type="GO" id="GO:0043169">
    <property type="term" value="F:cation binding"/>
    <property type="evidence" value="ECO:0007669"/>
    <property type="project" value="InterPro"/>
</dbReference>
<dbReference type="PIRSF" id="PIRSF000463">
    <property type="entry name" value="GlgB"/>
    <property type="match status" value="1"/>
</dbReference>
<reference evidence="14" key="1">
    <citation type="submission" date="2020-01" db="EMBL/GenBank/DDBJ databases">
        <authorList>
            <person name="Seo Y.L."/>
        </authorList>
    </citation>
    <scope>NUCLEOTIDE SEQUENCE</scope>
    <source>
        <strain evidence="14">R11</strain>
    </source>
</reference>
<dbReference type="InterPro" id="IPR017853">
    <property type="entry name" value="GH"/>
</dbReference>
<name>A0A965ZKC9_9SPHI</name>
<dbReference type="InterPro" id="IPR006047">
    <property type="entry name" value="GH13_cat_dom"/>
</dbReference>
<dbReference type="EMBL" id="WWEO01000044">
    <property type="protein sequence ID" value="NCD71266.1"/>
    <property type="molecule type" value="Genomic_DNA"/>
</dbReference>
<comment type="subunit">
    <text evidence="10">Monomer.</text>
</comment>
<evidence type="ECO:0000256" key="2">
    <source>
        <dbReference type="ARBA" id="ARBA00002953"/>
    </source>
</evidence>
<keyword evidence="5 10" id="KW-0321">Glycogen metabolism</keyword>
<comment type="catalytic activity">
    <reaction evidence="1 10">
        <text>Transfers a segment of a (1-&gt;4)-alpha-D-glucan chain to a primary hydroxy group in a similar glucan chain.</text>
        <dbReference type="EC" id="2.4.1.18"/>
    </reaction>
</comment>
<gene>
    <name evidence="10 14" type="primary">glgB</name>
    <name evidence="14" type="ORF">GSY63_18010</name>
</gene>
<evidence type="ECO:0000259" key="13">
    <source>
        <dbReference type="SMART" id="SM00642"/>
    </source>
</evidence>
<dbReference type="Pfam" id="PF00128">
    <property type="entry name" value="Alpha-amylase"/>
    <property type="match status" value="2"/>
</dbReference>
<proteinExistence type="inferred from homology"/>
<dbReference type="NCBIfam" id="NF008967">
    <property type="entry name" value="PRK12313.1"/>
    <property type="match status" value="1"/>
</dbReference>
<dbReference type="NCBIfam" id="TIGR01515">
    <property type="entry name" value="branching_enzym"/>
    <property type="match status" value="1"/>
</dbReference>
<dbReference type="InterPro" id="IPR004193">
    <property type="entry name" value="Glyco_hydro_13_N"/>
</dbReference>
<organism evidence="14 15">
    <name type="scientific">Mucilaginibacter agri</name>
    <dbReference type="NCBI Taxonomy" id="2695265"/>
    <lineage>
        <taxon>Bacteria</taxon>
        <taxon>Pseudomonadati</taxon>
        <taxon>Bacteroidota</taxon>
        <taxon>Sphingobacteriia</taxon>
        <taxon>Sphingobacteriales</taxon>
        <taxon>Sphingobacteriaceae</taxon>
        <taxon>Mucilaginibacter</taxon>
    </lineage>
</organism>
<evidence type="ECO:0000256" key="11">
    <source>
        <dbReference type="PIRSR" id="PIRSR000463-1"/>
    </source>
</evidence>
<feature type="region of interest" description="Disordered" evidence="12">
    <location>
        <begin position="1"/>
        <end position="69"/>
    </location>
</feature>
<evidence type="ECO:0000256" key="3">
    <source>
        <dbReference type="ARBA" id="ARBA00004964"/>
    </source>
</evidence>
<accession>A0A965ZKC9</accession>
<dbReference type="InterPro" id="IPR014756">
    <property type="entry name" value="Ig_E-set"/>
</dbReference>
<evidence type="ECO:0000256" key="12">
    <source>
        <dbReference type="SAM" id="MobiDB-lite"/>
    </source>
</evidence>
<feature type="compositionally biased region" description="Basic and acidic residues" evidence="12">
    <location>
        <begin position="1"/>
        <end position="14"/>
    </location>
</feature>
<dbReference type="Gene3D" id="3.20.20.80">
    <property type="entry name" value="Glycosidases"/>
    <property type="match status" value="1"/>
</dbReference>
<evidence type="ECO:0000256" key="1">
    <source>
        <dbReference type="ARBA" id="ARBA00000826"/>
    </source>
</evidence>
<evidence type="ECO:0000313" key="14">
    <source>
        <dbReference type="EMBL" id="NCD71266.1"/>
    </source>
</evidence>
<keyword evidence="9 10" id="KW-0119">Carbohydrate metabolism</keyword>
<evidence type="ECO:0000256" key="7">
    <source>
        <dbReference type="ARBA" id="ARBA00022679"/>
    </source>
</evidence>
<dbReference type="InterPro" id="IPR044143">
    <property type="entry name" value="GlgB_N_E_set_prok"/>
</dbReference>
<dbReference type="Gene3D" id="2.60.40.10">
    <property type="entry name" value="Immunoglobulins"/>
    <property type="match status" value="1"/>
</dbReference>
<comment type="pathway">
    <text evidence="3 10">Glycan biosynthesis; glycogen biosynthesis.</text>
</comment>
<evidence type="ECO:0000256" key="5">
    <source>
        <dbReference type="ARBA" id="ARBA00022600"/>
    </source>
</evidence>
<evidence type="ECO:0000313" key="15">
    <source>
        <dbReference type="Proteomes" id="UP000638732"/>
    </source>
</evidence>
<evidence type="ECO:0000256" key="4">
    <source>
        <dbReference type="ARBA" id="ARBA00009000"/>
    </source>
</evidence>
<dbReference type="GO" id="GO:0005829">
    <property type="term" value="C:cytosol"/>
    <property type="evidence" value="ECO:0007669"/>
    <property type="project" value="TreeGrafter"/>
</dbReference>
<dbReference type="Gene3D" id="2.60.40.1180">
    <property type="entry name" value="Golgi alpha-mannosidase II"/>
    <property type="match status" value="1"/>
</dbReference>
<dbReference type="InterPro" id="IPR013783">
    <property type="entry name" value="Ig-like_fold"/>
</dbReference>
<evidence type="ECO:0000256" key="6">
    <source>
        <dbReference type="ARBA" id="ARBA00022676"/>
    </source>
</evidence>
<dbReference type="Pfam" id="PF02922">
    <property type="entry name" value="CBM_48"/>
    <property type="match status" value="1"/>
</dbReference>
<feature type="active site" description="Nucleophile" evidence="10 11">
    <location>
        <position position="400"/>
    </location>
</feature>
<dbReference type="NCBIfam" id="NF003811">
    <property type="entry name" value="PRK05402.1"/>
    <property type="match status" value="1"/>
</dbReference>
<evidence type="ECO:0000256" key="10">
    <source>
        <dbReference type="HAMAP-Rule" id="MF_00685"/>
    </source>
</evidence>
<dbReference type="InterPro" id="IPR037439">
    <property type="entry name" value="Branching_enzy"/>
</dbReference>
<comment type="similarity">
    <text evidence="4 10">Belongs to the glycosyl hydrolase 13 family. GlgB subfamily.</text>
</comment>
<dbReference type="InterPro" id="IPR006048">
    <property type="entry name" value="A-amylase/branching_C"/>
</dbReference>
<evidence type="ECO:0000256" key="9">
    <source>
        <dbReference type="ARBA" id="ARBA00023277"/>
    </source>
</evidence>
<dbReference type="EC" id="2.4.1.18" evidence="10"/>
<dbReference type="CDD" id="cd02855">
    <property type="entry name" value="E_set_GBE_prok_N"/>
    <property type="match status" value="1"/>
</dbReference>
<keyword evidence="7 10" id="KW-0808">Transferase</keyword>
<dbReference type="InterPro" id="IPR006407">
    <property type="entry name" value="GlgB"/>
</dbReference>
<keyword evidence="15" id="KW-1185">Reference proteome</keyword>
<sequence>MAKQTDKTKKEPTVKKTPTAKPSEKEAAFPETEPIKTVKKSAAKKSADKPIEAGKISTPTPVKTKGSKTAKVKNPTEALTITGEHAGYMEFYSRFTDFDIALFKSGKHFKLYEKLGSHVVQHQGVTGTYFAVWAPNAKYVAVVGNFNYWGAGSHPLNARWDGSGIWEGFIPNIGNGEVYKYFINSNTGQDFERGDPFALRWEIPPSTASIVTDTYYEWKDEDWMYNRRQNNSLHKPYSVYELHVGSWARSPESPDEFLNYRQLADKLVPYIEEMGFTHVEFMPIMEHPYYPSWGYQITGYFAASSRYGSPQDLMYLVEKLHQAGIGVILDWVPSHFPGDANGLYNFDGTHLYEHADVRKGFHPDWKSYIFNYGRNEVRAFLISNAMFWLDRYHVDGLRVDAVASMLYLDYSRKHGEWEQNVFGGNENLEAISFLKEFNEAVYQNFPDIQTIAEESTSFTGVSRPVFLGGLGFGMKWMMGWMHDTIKYFSENPVHRKYHHNQITFSLIYAFTENFMLPFSHDEVVYGKGSMLGKMPGDDWQRFANLRLLYSYMFTHPGTKLLFMGSEFGQSAEWNYQHSLDWHLLQYDSHNGIKETVKALNQLYKTEPGLFDKQFDYSGFEWIDGGNADDSILVYARKGNSENDDLVVVLNMTPVTREGFRVGVPKAGTWKEIFNSDQTAYWGTGVINYDAITSENESWHGREDSIVITVPPLAAAVFKRQA</sequence>
<dbReference type="Pfam" id="PF02806">
    <property type="entry name" value="Alpha-amylase_C"/>
    <property type="match status" value="1"/>
</dbReference>
<dbReference type="FunFam" id="2.60.40.1180:FF:000002">
    <property type="entry name" value="1,4-alpha-glucan branching enzyme GlgB"/>
    <property type="match status" value="1"/>
</dbReference>
<dbReference type="CDD" id="cd11322">
    <property type="entry name" value="AmyAc_Glg_BE"/>
    <property type="match status" value="1"/>
</dbReference>
<feature type="domain" description="Glycosyl hydrolase family 13 catalytic" evidence="13">
    <location>
        <begin position="241"/>
        <end position="603"/>
    </location>
</feature>
<dbReference type="GO" id="GO:0004553">
    <property type="term" value="F:hydrolase activity, hydrolyzing O-glycosyl compounds"/>
    <property type="evidence" value="ECO:0007669"/>
    <property type="project" value="InterPro"/>
</dbReference>
<dbReference type="FunFam" id="2.60.40.10:FF:000169">
    <property type="entry name" value="1,4-alpha-glucan branching enzyme GlgB"/>
    <property type="match status" value="1"/>
</dbReference>
<comment type="caution">
    <text evidence="14">The sequence shown here is derived from an EMBL/GenBank/DDBJ whole genome shotgun (WGS) entry which is preliminary data.</text>
</comment>